<dbReference type="EMBL" id="JAGQHR010000115">
    <property type="protein sequence ID" value="MCA9727136.1"/>
    <property type="molecule type" value="Genomic_DNA"/>
</dbReference>
<dbReference type="InterPro" id="IPR011990">
    <property type="entry name" value="TPR-like_helical_dom_sf"/>
</dbReference>
<evidence type="ECO:0000313" key="1">
    <source>
        <dbReference type="EMBL" id="MCA9727136.1"/>
    </source>
</evidence>
<dbReference type="Proteomes" id="UP000697710">
    <property type="component" value="Unassembled WGS sequence"/>
</dbReference>
<reference evidence="1" key="2">
    <citation type="journal article" date="2021" name="Microbiome">
        <title>Successional dynamics and alternative stable states in a saline activated sludge microbial community over 9 years.</title>
        <authorList>
            <person name="Wang Y."/>
            <person name="Ye J."/>
            <person name="Ju F."/>
            <person name="Liu L."/>
            <person name="Boyd J.A."/>
            <person name="Deng Y."/>
            <person name="Parks D.H."/>
            <person name="Jiang X."/>
            <person name="Yin X."/>
            <person name="Woodcroft B.J."/>
            <person name="Tyson G.W."/>
            <person name="Hugenholtz P."/>
            <person name="Polz M.F."/>
            <person name="Zhang T."/>
        </authorList>
    </citation>
    <scope>NUCLEOTIDE SEQUENCE</scope>
    <source>
        <strain evidence="1">HKST-UBA01</strain>
    </source>
</reference>
<dbReference type="Gene3D" id="1.25.40.10">
    <property type="entry name" value="Tetratricopeptide repeat domain"/>
    <property type="match status" value="1"/>
</dbReference>
<gene>
    <name evidence="1" type="ORF">KC729_05585</name>
</gene>
<dbReference type="NCBIfam" id="TIGR04514">
    <property type="entry name" value="GWxTD_dom"/>
    <property type="match status" value="1"/>
</dbReference>
<name>A0A956RN44_UNCEI</name>
<reference evidence="1" key="1">
    <citation type="submission" date="2020-04" db="EMBL/GenBank/DDBJ databases">
        <authorList>
            <person name="Zhang T."/>
        </authorList>
    </citation>
    <scope>NUCLEOTIDE SEQUENCE</scope>
    <source>
        <strain evidence="1">HKST-UBA01</strain>
    </source>
</reference>
<dbReference type="SUPFAM" id="SSF48452">
    <property type="entry name" value="TPR-like"/>
    <property type="match status" value="1"/>
</dbReference>
<proteinExistence type="predicted"/>
<protein>
    <submittedName>
        <fullName evidence="1">GWxTD domain-containing protein</fullName>
    </submittedName>
</protein>
<sequence>MSADSMTADDARALIPRLEAQLDHTDDPDSILFELAIAHRIAGELDDRLTALVYFDRLRPKYGHEHRYLWERAKAYEASNRPSNARECLEEIVASDSTDIVARNEIARLRVQEMLRHYDFHDIVALLDDMAATRRLDPTNAQTLYLESYLDYLATRNPDADRLALSRQGCSRLDELLATSPGSVDAKLLRAVHLTELRLWDEADLQFRTAIDSLPPDRKAVFESLPPLTNETLTRKWEGLAGEERARLASAVWRGQDPTPLTPVDENRIEYWSRLVLADLLFGRTGAPGWATDPGRVFLRYGFPEQNVFSPGKMEELPSEMQKHPYYQGVTRATIQKSFAMEAPAWSWTYRFPGRSFEVKFLDQTYQGRYVTADESTKLLAELESSSPTSFGDALPGRITRIFATTAATAAGTAATVPTAGSVGAATIVGAAASAASVSGPATAATTTTTSSAAASAPASASGEAVTRYHVAVGLPPWLRDRPDDWWRQTDVEVVIRDAKYEKVAFRKRRVQAESVYRPDSGGEMIVYADDFDLPPGEYWLEAQVVDQHIDEHGSMRRRLEVPDFRDGRLRMSDLELAFPMDSTASGPAMSRHGRRYRPNPLAMVGDARRLNVLYEIYHVPDPAAARIQARYTILPRGYVVGIADLIRRGVIAADDPRRFGSLGMQLGGITLTRENYSDLYFPEEVVQADSAGIIPRGAALDLTDLQAGEYAVIATVTELASGQSASAIVGFRVTSDAELKALLDP</sequence>
<dbReference type="InterPro" id="IPR030959">
    <property type="entry name" value="GWxTD_dom"/>
</dbReference>
<accession>A0A956RN44</accession>
<evidence type="ECO:0000313" key="2">
    <source>
        <dbReference type="Proteomes" id="UP000697710"/>
    </source>
</evidence>
<dbReference type="AlphaFoldDB" id="A0A956RN44"/>
<organism evidence="1 2">
    <name type="scientific">Eiseniibacteriota bacterium</name>
    <dbReference type="NCBI Taxonomy" id="2212470"/>
    <lineage>
        <taxon>Bacteria</taxon>
        <taxon>Candidatus Eiseniibacteriota</taxon>
    </lineage>
</organism>
<comment type="caution">
    <text evidence="1">The sequence shown here is derived from an EMBL/GenBank/DDBJ whole genome shotgun (WGS) entry which is preliminary data.</text>
</comment>